<name>A0AAN6IQ49_EXODE</name>
<accession>A0AAN6IQ49</accession>
<dbReference type="Proteomes" id="UP001161757">
    <property type="component" value="Unassembled WGS sequence"/>
</dbReference>
<reference evidence="2" key="1">
    <citation type="submission" date="2023-01" db="EMBL/GenBank/DDBJ databases">
        <title>Exophiala dermititidis isolated from Cystic Fibrosis Patient.</title>
        <authorList>
            <person name="Kurbessoian T."/>
            <person name="Crocker A."/>
            <person name="Murante D."/>
            <person name="Hogan D.A."/>
            <person name="Stajich J.E."/>
        </authorList>
    </citation>
    <scope>NUCLEOTIDE SEQUENCE</scope>
    <source>
        <strain evidence="2">Ex8</strain>
    </source>
</reference>
<gene>
    <name evidence="2" type="ORF">HRR80_009513</name>
</gene>
<evidence type="ECO:0000313" key="3">
    <source>
        <dbReference type="Proteomes" id="UP001161757"/>
    </source>
</evidence>
<proteinExistence type="predicted"/>
<evidence type="ECO:0000313" key="2">
    <source>
        <dbReference type="EMBL" id="KAJ8986368.1"/>
    </source>
</evidence>
<sequence>MANTEQNHSKGLESESPMSTAAASLRARELEEENTSTQANLKRTIEELNQKFDNTICTVPSEDTSKWDNDARIRFITREVLNLNLSHDEHKQQIYPDELQVEATFRKVEKSIAELHSESEVYRPNFYTLMLATQKPVSIPGLESQTAQEDEKKQIRRMLAIQFRKISGFSFHAISTLID</sequence>
<comment type="caution">
    <text evidence="2">The sequence shown here is derived from an EMBL/GenBank/DDBJ whole genome shotgun (WGS) entry which is preliminary data.</text>
</comment>
<feature type="region of interest" description="Disordered" evidence="1">
    <location>
        <begin position="1"/>
        <end position="39"/>
    </location>
</feature>
<evidence type="ECO:0000256" key="1">
    <source>
        <dbReference type="SAM" id="MobiDB-lite"/>
    </source>
</evidence>
<organism evidence="2 3">
    <name type="scientific">Exophiala dermatitidis</name>
    <name type="common">Black yeast-like fungus</name>
    <name type="synonym">Wangiella dermatitidis</name>
    <dbReference type="NCBI Taxonomy" id="5970"/>
    <lineage>
        <taxon>Eukaryota</taxon>
        <taxon>Fungi</taxon>
        <taxon>Dikarya</taxon>
        <taxon>Ascomycota</taxon>
        <taxon>Pezizomycotina</taxon>
        <taxon>Eurotiomycetes</taxon>
        <taxon>Chaetothyriomycetidae</taxon>
        <taxon>Chaetothyriales</taxon>
        <taxon>Herpotrichiellaceae</taxon>
        <taxon>Exophiala</taxon>
    </lineage>
</organism>
<dbReference type="AlphaFoldDB" id="A0AAN6IQ49"/>
<dbReference type="EMBL" id="JAJGCB010000040">
    <property type="protein sequence ID" value="KAJ8986368.1"/>
    <property type="molecule type" value="Genomic_DNA"/>
</dbReference>
<protein>
    <submittedName>
        <fullName evidence="2">Uncharacterized protein</fullName>
    </submittedName>
</protein>